<reference evidence="1" key="2">
    <citation type="submission" date="2025-08" db="UniProtKB">
        <authorList>
            <consortium name="RefSeq"/>
        </authorList>
    </citation>
    <scope>IDENTIFICATION</scope>
</reference>
<dbReference type="GeneID" id="84592113"/>
<name>A0AAJ8DZV1_ASPNG</name>
<dbReference type="KEGG" id="ang:An10g00720"/>
<reference evidence="1" key="1">
    <citation type="submission" date="2025-02" db="EMBL/GenBank/DDBJ databases">
        <authorList>
            <consortium name="NCBI Genome Project"/>
        </authorList>
    </citation>
    <scope>NUCLEOTIDE SEQUENCE</scope>
</reference>
<accession>A0AAJ8DZV1</accession>
<organism evidence="1">
    <name type="scientific">Aspergillus niger</name>
    <dbReference type="NCBI Taxonomy" id="5061"/>
    <lineage>
        <taxon>Eukaryota</taxon>
        <taxon>Fungi</taxon>
        <taxon>Dikarya</taxon>
        <taxon>Ascomycota</taxon>
        <taxon>Pezizomycotina</taxon>
        <taxon>Eurotiomycetes</taxon>
        <taxon>Eurotiomycetidae</taxon>
        <taxon>Eurotiales</taxon>
        <taxon>Aspergillaceae</taxon>
        <taxon>Aspergillus</taxon>
        <taxon>Aspergillus subgen. Circumdati</taxon>
    </lineage>
</organism>
<dbReference type="AlphaFoldDB" id="A0AAJ8DZV1"/>
<gene>
    <name evidence="1" type="ORF">An10g00720</name>
</gene>
<dbReference type="RefSeq" id="XP_059601506.1">
    <property type="nucleotide sequence ID" value="XM_059749964.1"/>
</dbReference>
<evidence type="ECO:0000313" key="1">
    <source>
        <dbReference type="RefSeq" id="XP_059601506.1"/>
    </source>
</evidence>
<dbReference type="VEuPathDB" id="FungiDB:An10g00720"/>
<proteinExistence type="predicted"/>
<sequence>MLSGISSIWSAAIGAGFECKRTYDAYMAVERRGFECHRSVSVPLKISRLTTAHIRAGHTGRSATLNSRMKGVFIDPIYPSNYFISESSTTLLTINHIGGILNYFNHHLILYPYNLHKLLEVTN</sequence>
<protein>
    <submittedName>
        <fullName evidence="1">Uncharacterized protein</fullName>
    </submittedName>
</protein>